<sequence length="73" mass="7919">MSSGFSQVIKASHKALDDMKYEIAGELGLPVFKGSEDYWGHIMTKDAGAVGGHMTRKLVAFGEMALSQQNKSE</sequence>
<comment type="similarity">
    <text evidence="1">Belongs to the alpha/beta-type SASP family.</text>
</comment>
<dbReference type="InterPro" id="IPR038300">
    <property type="entry name" value="SASP_sf_alpha/beta"/>
</dbReference>
<dbReference type="EMBL" id="JALBUF010000004">
    <property type="protein sequence ID" value="MCI0183464.1"/>
    <property type="molecule type" value="Genomic_DNA"/>
</dbReference>
<organism evidence="3 4">
    <name type="scientific">Sulfoacidibacillus ferrooxidans</name>
    <dbReference type="NCBI Taxonomy" id="2005001"/>
    <lineage>
        <taxon>Bacteria</taxon>
        <taxon>Bacillati</taxon>
        <taxon>Bacillota</taxon>
        <taxon>Bacilli</taxon>
        <taxon>Bacillales</taxon>
        <taxon>Alicyclobacillaceae</taxon>
        <taxon>Sulfoacidibacillus</taxon>
    </lineage>
</organism>
<dbReference type="RefSeq" id="WP_241713800.1">
    <property type="nucleotide sequence ID" value="NZ_JALBUF010000004.1"/>
</dbReference>
<keyword evidence="4" id="KW-1185">Reference proteome</keyword>
<evidence type="ECO:0000313" key="3">
    <source>
        <dbReference type="EMBL" id="MCI0183464.1"/>
    </source>
</evidence>
<dbReference type="PROSITE" id="PS00304">
    <property type="entry name" value="SASP_1"/>
    <property type="match status" value="1"/>
</dbReference>
<dbReference type="InterPro" id="IPR018126">
    <property type="entry name" value="SASP_alpha/beta-type_CS"/>
</dbReference>
<name>A0A9X1V906_9BACL</name>
<dbReference type="Proteomes" id="UP001139263">
    <property type="component" value="Unassembled WGS sequence"/>
</dbReference>
<dbReference type="GO" id="GO:0006265">
    <property type="term" value="P:DNA topological change"/>
    <property type="evidence" value="ECO:0007669"/>
    <property type="project" value="InterPro"/>
</dbReference>
<comment type="caution">
    <text evidence="3">The sequence shown here is derived from an EMBL/GenBank/DDBJ whole genome shotgun (WGS) entry which is preliminary data.</text>
</comment>
<evidence type="ECO:0000256" key="1">
    <source>
        <dbReference type="ARBA" id="ARBA00005442"/>
    </source>
</evidence>
<evidence type="ECO:0000256" key="2">
    <source>
        <dbReference type="ARBA" id="ARBA00023125"/>
    </source>
</evidence>
<dbReference type="InterPro" id="IPR001448">
    <property type="entry name" value="SASP_alpha/beta-type"/>
</dbReference>
<accession>A0A9X1V906</accession>
<dbReference type="GO" id="GO:0003690">
    <property type="term" value="F:double-stranded DNA binding"/>
    <property type="evidence" value="ECO:0007669"/>
    <property type="project" value="InterPro"/>
</dbReference>
<protein>
    <recommendedName>
        <fullName evidence="5">Spore protein</fullName>
    </recommendedName>
</protein>
<gene>
    <name evidence="3" type="ORF">MM817_01741</name>
</gene>
<dbReference type="AlphaFoldDB" id="A0A9X1V906"/>
<keyword evidence="2" id="KW-0238">DNA-binding</keyword>
<evidence type="ECO:0008006" key="5">
    <source>
        <dbReference type="Google" id="ProtNLM"/>
    </source>
</evidence>
<dbReference type="Gene3D" id="6.10.10.80">
    <property type="entry name" value="Small, acid-soluble spore protein, alpha/beta type-like"/>
    <property type="match status" value="1"/>
</dbReference>
<dbReference type="Pfam" id="PF00269">
    <property type="entry name" value="SASP"/>
    <property type="match status" value="1"/>
</dbReference>
<proteinExistence type="inferred from homology"/>
<evidence type="ECO:0000313" key="4">
    <source>
        <dbReference type="Proteomes" id="UP001139263"/>
    </source>
</evidence>
<reference evidence="3" key="1">
    <citation type="submission" date="2022-03" db="EMBL/GenBank/DDBJ databases">
        <title>Draft Genome Sequence of Firmicute Strain S0AB, a Heterotrophic Iron/Sulfur-Oxidizing Extreme Acidophile.</title>
        <authorList>
            <person name="Vergara E."/>
            <person name="Pakostova E."/>
            <person name="Johnson D.B."/>
            <person name="Holmes D.S."/>
        </authorList>
    </citation>
    <scope>NUCLEOTIDE SEQUENCE</scope>
    <source>
        <strain evidence="3">S0AB</strain>
    </source>
</reference>